<comment type="similarity">
    <text evidence="2">Belongs to the cytochrome ubiquinol oxidase subunit 2 family.</text>
</comment>
<gene>
    <name evidence="8" type="ORF">Pme01_10850</name>
</gene>
<dbReference type="GO" id="GO:0005886">
    <property type="term" value="C:plasma membrane"/>
    <property type="evidence" value="ECO:0007669"/>
    <property type="project" value="UniProtKB-SubCell"/>
</dbReference>
<evidence type="ECO:0000256" key="3">
    <source>
        <dbReference type="ARBA" id="ARBA00022475"/>
    </source>
</evidence>
<evidence type="ECO:0000256" key="4">
    <source>
        <dbReference type="ARBA" id="ARBA00022692"/>
    </source>
</evidence>
<feature type="transmembrane region" description="Helical" evidence="7">
    <location>
        <begin position="6"/>
        <end position="31"/>
    </location>
</feature>
<dbReference type="GO" id="GO:0019646">
    <property type="term" value="P:aerobic electron transport chain"/>
    <property type="evidence" value="ECO:0007669"/>
    <property type="project" value="TreeGrafter"/>
</dbReference>
<comment type="subcellular location">
    <subcellularLocation>
        <location evidence="1">Cell membrane</location>
        <topology evidence="1">Multi-pass membrane protein</topology>
    </subcellularLocation>
</comment>
<sequence>MTEAVFLLGVLWIGLTLYTVFAGADFGAGIWHLATRRRGRRLDPALERELLEHTIGPVWEANHVWLIFVITLFWTIFPPAFGPFAATLYIPLTIVALGVIARGAAYAFRKATERGWQFKAYGLAFGISSVLTPFVLGTIAGGLASGRVPPVIGSGAIISSWINPTSLFCGLLAVGCCAYLAAVYLTRDAERAGETDLAEAFRRRSVGTGIAVGVVALAGLAVLRADAPGLLHGITHRGLPIVILSLLCGVASIVLVARRRYLPARATAAATVATLLWGWGAAQYPVLLYPDLTVDRAAASPVVLHAVLGVVAASSVLLIPSLIWLFFMFQRAEEPASR</sequence>
<feature type="transmembrane region" description="Helical" evidence="7">
    <location>
        <begin position="64"/>
        <end position="82"/>
    </location>
</feature>
<dbReference type="GO" id="GO:0070069">
    <property type="term" value="C:cytochrome complex"/>
    <property type="evidence" value="ECO:0007669"/>
    <property type="project" value="TreeGrafter"/>
</dbReference>
<dbReference type="RefSeq" id="WP_168117077.1">
    <property type="nucleotide sequence ID" value="NZ_BOON01000007.1"/>
</dbReference>
<evidence type="ECO:0000256" key="7">
    <source>
        <dbReference type="SAM" id="Phobius"/>
    </source>
</evidence>
<dbReference type="Pfam" id="PF02322">
    <property type="entry name" value="Cyt_bd_oxida_II"/>
    <property type="match status" value="1"/>
</dbReference>
<feature type="transmembrane region" description="Helical" evidence="7">
    <location>
        <begin position="165"/>
        <end position="185"/>
    </location>
</feature>
<evidence type="ECO:0000313" key="9">
    <source>
        <dbReference type="Proteomes" id="UP000599074"/>
    </source>
</evidence>
<reference evidence="8" key="1">
    <citation type="submission" date="2021-01" db="EMBL/GenBank/DDBJ databases">
        <title>Whole genome shotgun sequence of Planosporangium mesophilum NBRC 109066.</title>
        <authorList>
            <person name="Komaki H."/>
            <person name="Tamura T."/>
        </authorList>
    </citation>
    <scope>NUCLEOTIDE SEQUENCE</scope>
    <source>
        <strain evidence="8">NBRC 109066</strain>
    </source>
</reference>
<evidence type="ECO:0000313" key="8">
    <source>
        <dbReference type="EMBL" id="GII21488.1"/>
    </source>
</evidence>
<dbReference type="GO" id="GO:0009055">
    <property type="term" value="F:electron transfer activity"/>
    <property type="evidence" value="ECO:0007669"/>
    <property type="project" value="TreeGrafter"/>
</dbReference>
<dbReference type="InterPro" id="IPR003317">
    <property type="entry name" value="Cyt-d_oxidase_su2"/>
</dbReference>
<evidence type="ECO:0000256" key="1">
    <source>
        <dbReference type="ARBA" id="ARBA00004651"/>
    </source>
</evidence>
<dbReference type="EMBL" id="BOON01000007">
    <property type="protein sequence ID" value="GII21488.1"/>
    <property type="molecule type" value="Genomic_DNA"/>
</dbReference>
<keyword evidence="4 7" id="KW-0812">Transmembrane</keyword>
<protein>
    <submittedName>
        <fullName evidence="8">Cytochrome D ubiquinol oxidase subunit II</fullName>
    </submittedName>
</protein>
<keyword evidence="6 7" id="KW-0472">Membrane</keyword>
<feature type="transmembrane region" description="Helical" evidence="7">
    <location>
        <begin position="237"/>
        <end position="257"/>
    </location>
</feature>
<feature type="transmembrane region" description="Helical" evidence="7">
    <location>
        <begin position="206"/>
        <end position="225"/>
    </location>
</feature>
<name>A0A8J3T844_9ACTN</name>
<keyword evidence="5 7" id="KW-1133">Transmembrane helix</keyword>
<dbReference type="GO" id="GO:0016682">
    <property type="term" value="F:oxidoreductase activity, acting on diphenols and related substances as donors, oxygen as acceptor"/>
    <property type="evidence" value="ECO:0007669"/>
    <property type="project" value="TreeGrafter"/>
</dbReference>
<evidence type="ECO:0000256" key="5">
    <source>
        <dbReference type="ARBA" id="ARBA00022989"/>
    </source>
</evidence>
<feature type="transmembrane region" description="Helical" evidence="7">
    <location>
        <begin position="264"/>
        <end position="282"/>
    </location>
</feature>
<dbReference type="AlphaFoldDB" id="A0A8J3T844"/>
<keyword evidence="9" id="KW-1185">Reference proteome</keyword>
<dbReference type="PANTHER" id="PTHR43141:SF4">
    <property type="entry name" value="CYTOCHROME BD2 SUBUNIT II"/>
    <property type="match status" value="1"/>
</dbReference>
<keyword evidence="3" id="KW-1003">Cell membrane</keyword>
<dbReference type="Proteomes" id="UP000599074">
    <property type="component" value="Unassembled WGS sequence"/>
</dbReference>
<accession>A0A8J3T844</accession>
<evidence type="ECO:0000256" key="6">
    <source>
        <dbReference type="ARBA" id="ARBA00023136"/>
    </source>
</evidence>
<feature type="transmembrane region" description="Helical" evidence="7">
    <location>
        <begin position="88"/>
        <end position="108"/>
    </location>
</feature>
<feature type="transmembrane region" description="Helical" evidence="7">
    <location>
        <begin position="302"/>
        <end position="329"/>
    </location>
</feature>
<evidence type="ECO:0000256" key="2">
    <source>
        <dbReference type="ARBA" id="ARBA00007543"/>
    </source>
</evidence>
<comment type="caution">
    <text evidence="8">The sequence shown here is derived from an EMBL/GenBank/DDBJ whole genome shotgun (WGS) entry which is preliminary data.</text>
</comment>
<organism evidence="8 9">
    <name type="scientific">Planosporangium mesophilum</name>
    <dbReference type="NCBI Taxonomy" id="689768"/>
    <lineage>
        <taxon>Bacteria</taxon>
        <taxon>Bacillati</taxon>
        <taxon>Actinomycetota</taxon>
        <taxon>Actinomycetes</taxon>
        <taxon>Micromonosporales</taxon>
        <taxon>Micromonosporaceae</taxon>
        <taxon>Planosporangium</taxon>
    </lineage>
</organism>
<feature type="transmembrane region" description="Helical" evidence="7">
    <location>
        <begin position="120"/>
        <end position="145"/>
    </location>
</feature>
<dbReference type="PANTHER" id="PTHR43141">
    <property type="entry name" value="CYTOCHROME BD2 SUBUNIT II"/>
    <property type="match status" value="1"/>
</dbReference>
<proteinExistence type="inferred from homology"/>